<gene>
    <name evidence="2" type="ORF">SAMN05444959_102451</name>
</gene>
<evidence type="ECO:0000256" key="1">
    <source>
        <dbReference type="SAM" id="MobiDB-lite"/>
    </source>
</evidence>
<dbReference type="AlphaFoldDB" id="A0A239PNP5"/>
<dbReference type="Pfam" id="PF13148">
    <property type="entry name" value="DUF3987"/>
    <property type="match status" value="1"/>
</dbReference>
<accession>A0A239PNP5</accession>
<feature type="region of interest" description="Disordered" evidence="1">
    <location>
        <begin position="1"/>
        <end position="50"/>
    </location>
</feature>
<reference evidence="2 3" key="1">
    <citation type="submission" date="2017-07" db="EMBL/GenBank/DDBJ databases">
        <authorList>
            <person name="Sun Z.S."/>
            <person name="Albrecht U."/>
            <person name="Echele G."/>
            <person name="Lee C.C."/>
        </authorList>
    </citation>
    <scope>NUCLEOTIDE SEQUENCE [LARGE SCALE GENOMIC DNA]</scope>
    <source>
        <strain evidence="2 3">DSM 14827</strain>
    </source>
</reference>
<dbReference type="EMBL" id="FZQB01000002">
    <property type="protein sequence ID" value="SNT71929.1"/>
    <property type="molecule type" value="Genomic_DNA"/>
</dbReference>
<proteinExistence type="predicted"/>
<sequence>MFARIMSYVGRNDAKTSKPDFSVPSEEKAPPQQDPTPLPHAEPPKTGYPLDCLTPKLRRAAEAIMSKTQRPTALAAQSVLSVASLVAGSRAKIQTLGSPSNATAAFVTIALSGERKSAADKIARTGIDRVVMRLRKEHEVAMARHRSDMASLECG</sequence>
<dbReference type="Proteomes" id="UP000198307">
    <property type="component" value="Unassembled WGS sequence"/>
</dbReference>
<evidence type="ECO:0000313" key="2">
    <source>
        <dbReference type="EMBL" id="SNT71929.1"/>
    </source>
</evidence>
<feature type="compositionally biased region" description="Pro residues" evidence="1">
    <location>
        <begin position="32"/>
        <end position="41"/>
    </location>
</feature>
<dbReference type="RefSeq" id="WP_089343256.1">
    <property type="nucleotide sequence ID" value="NZ_CP067129.1"/>
</dbReference>
<evidence type="ECO:0000313" key="3">
    <source>
        <dbReference type="Proteomes" id="UP000198307"/>
    </source>
</evidence>
<dbReference type="InterPro" id="IPR025048">
    <property type="entry name" value="DUF3987"/>
</dbReference>
<protein>
    <submittedName>
        <fullName evidence="2">Uncharacterized protein</fullName>
    </submittedName>
</protein>
<organism evidence="2 3">
    <name type="scientific">Paracoccus seriniphilus</name>
    <dbReference type="NCBI Taxonomy" id="184748"/>
    <lineage>
        <taxon>Bacteria</taxon>
        <taxon>Pseudomonadati</taxon>
        <taxon>Pseudomonadota</taxon>
        <taxon>Alphaproteobacteria</taxon>
        <taxon>Rhodobacterales</taxon>
        <taxon>Paracoccaceae</taxon>
        <taxon>Paracoccus</taxon>
    </lineage>
</organism>
<name>A0A239PNP5_9RHOB</name>
<keyword evidence="3" id="KW-1185">Reference proteome</keyword>